<dbReference type="EMBL" id="CP002691">
    <property type="protein sequence ID" value="AEE51332.1"/>
    <property type="molecule type" value="Genomic_DNA"/>
</dbReference>
<dbReference type="Proteomes" id="UP000008461">
    <property type="component" value="Chromosome"/>
</dbReference>
<dbReference type="AlphaFoldDB" id="F4KWJ2"/>
<reference evidence="1 2" key="1">
    <citation type="journal article" date="2011" name="Stand. Genomic Sci.">
        <title>Complete genome sequence of Haliscomenobacter hydrossis type strain (O).</title>
        <authorList>
            <consortium name="US DOE Joint Genome Institute (JGI-PGF)"/>
            <person name="Daligault H."/>
            <person name="Lapidus A."/>
            <person name="Zeytun A."/>
            <person name="Nolan M."/>
            <person name="Lucas S."/>
            <person name="Del Rio T.G."/>
            <person name="Tice H."/>
            <person name="Cheng J.F."/>
            <person name="Tapia R."/>
            <person name="Han C."/>
            <person name="Goodwin L."/>
            <person name="Pitluck S."/>
            <person name="Liolios K."/>
            <person name="Pagani I."/>
            <person name="Ivanova N."/>
            <person name="Huntemann M."/>
            <person name="Mavromatis K."/>
            <person name="Mikhailova N."/>
            <person name="Pati A."/>
            <person name="Chen A."/>
            <person name="Palaniappan K."/>
            <person name="Land M."/>
            <person name="Hauser L."/>
            <person name="Brambilla E.M."/>
            <person name="Rohde M."/>
            <person name="Verbarg S."/>
            <person name="Goker M."/>
            <person name="Bristow J."/>
            <person name="Eisen J.A."/>
            <person name="Markowitz V."/>
            <person name="Hugenholtz P."/>
            <person name="Kyrpides N.C."/>
            <person name="Klenk H.P."/>
            <person name="Woyke T."/>
        </authorList>
    </citation>
    <scope>NUCLEOTIDE SEQUENCE [LARGE SCALE GENOMIC DNA]</scope>
    <source>
        <strain evidence="2">ATCC 27775 / DSM 1100 / LMG 10767 / O</strain>
    </source>
</reference>
<name>F4KWJ2_HALH1</name>
<proteinExistence type="predicted"/>
<sequence>MAKPMKTTEALDLLHQGQKVEDVVLLDFETQKLGFRDALLLSENGFVVPAGNIVYQDLDIQYDPDFDDTTWKGEYGKLSDFLASNQ</sequence>
<keyword evidence="2" id="KW-1185">Reference proteome</keyword>
<evidence type="ECO:0000313" key="1">
    <source>
        <dbReference type="EMBL" id="AEE51332.1"/>
    </source>
</evidence>
<reference key="2">
    <citation type="submission" date="2011-04" db="EMBL/GenBank/DDBJ databases">
        <title>Complete sequence of chromosome of Haliscomenobacter hydrossis DSM 1100.</title>
        <authorList>
            <consortium name="US DOE Joint Genome Institute (JGI-PGF)"/>
            <person name="Lucas S."/>
            <person name="Han J."/>
            <person name="Lapidus A."/>
            <person name="Bruce D."/>
            <person name="Goodwin L."/>
            <person name="Pitluck S."/>
            <person name="Peters L."/>
            <person name="Kyrpides N."/>
            <person name="Mavromatis K."/>
            <person name="Ivanova N."/>
            <person name="Ovchinnikova G."/>
            <person name="Pagani I."/>
            <person name="Daligault H."/>
            <person name="Detter J.C."/>
            <person name="Han C."/>
            <person name="Land M."/>
            <person name="Hauser L."/>
            <person name="Markowitz V."/>
            <person name="Cheng J.-F."/>
            <person name="Hugenholtz P."/>
            <person name="Woyke T."/>
            <person name="Wu D."/>
            <person name="Verbarg S."/>
            <person name="Frueling A."/>
            <person name="Brambilla E."/>
            <person name="Klenk H.-P."/>
            <person name="Eisen J.A."/>
        </authorList>
    </citation>
    <scope>NUCLEOTIDE SEQUENCE</scope>
    <source>
        <strain>DSM 1100</strain>
    </source>
</reference>
<dbReference type="HOGENOM" id="CLU_2493573_0_0_10"/>
<protein>
    <submittedName>
        <fullName evidence="1">Uncharacterized protein</fullName>
    </submittedName>
</protein>
<organism evidence="1 2">
    <name type="scientific">Haliscomenobacter hydrossis (strain ATCC 27775 / DSM 1100 / LMG 10767 / O)</name>
    <dbReference type="NCBI Taxonomy" id="760192"/>
    <lineage>
        <taxon>Bacteria</taxon>
        <taxon>Pseudomonadati</taxon>
        <taxon>Bacteroidota</taxon>
        <taxon>Saprospiria</taxon>
        <taxon>Saprospirales</taxon>
        <taxon>Haliscomenobacteraceae</taxon>
        <taxon>Haliscomenobacter</taxon>
    </lineage>
</organism>
<gene>
    <name evidence="1" type="ordered locus">Halhy_3477</name>
</gene>
<evidence type="ECO:0000313" key="2">
    <source>
        <dbReference type="Proteomes" id="UP000008461"/>
    </source>
</evidence>
<dbReference type="KEGG" id="hhy:Halhy_3477"/>
<accession>F4KWJ2</accession>